<reference evidence="2" key="1">
    <citation type="submission" date="2024-06" db="EMBL/GenBank/DDBJ databases">
        <authorList>
            <person name="Li T."/>
            <person name="Gao R."/>
        </authorList>
    </citation>
    <scope>NUCLEOTIDE SEQUENCE</scope>
    <source>
        <strain evidence="2">ZPR3</strain>
    </source>
</reference>
<gene>
    <name evidence="2" type="ORF">ABM479_05765</name>
</gene>
<evidence type="ECO:0000313" key="2">
    <source>
        <dbReference type="EMBL" id="XBT93967.1"/>
    </source>
</evidence>
<proteinExistence type="predicted"/>
<feature type="chain" id="PRO_5043919052" evidence="1">
    <location>
        <begin position="26"/>
        <end position="148"/>
    </location>
</feature>
<protein>
    <submittedName>
        <fullName evidence="2">Uncharacterized protein</fullName>
    </submittedName>
</protein>
<organism evidence="2">
    <name type="scientific">Rhizobium sp. ZPR3</name>
    <dbReference type="NCBI Taxonomy" id="3158967"/>
    <lineage>
        <taxon>Bacteria</taxon>
        <taxon>Pseudomonadati</taxon>
        <taxon>Pseudomonadota</taxon>
        <taxon>Alphaproteobacteria</taxon>
        <taxon>Hyphomicrobiales</taxon>
        <taxon>Rhizobiaceae</taxon>
        <taxon>Rhizobium/Agrobacterium group</taxon>
        <taxon>Rhizobium</taxon>
    </lineage>
</organism>
<feature type="signal peptide" evidence="1">
    <location>
        <begin position="1"/>
        <end position="25"/>
    </location>
</feature>
<name>A0AAU7RUS9_9HYPH</name>
<accession>A0AAU7RUS9</accession>
<sequence length="148" mass="15372">MTSRSMRVLVTLTMTLGLATTAAIAAPLADTPDNRDKVVAGVTKMFSTRGITSDRIQQTGLCQVTVDGKLVFDFTQLHGLVELGLTSQFGNGKHVAVTGNTANGGNAPFVCVLGGSQCDTKIEADDVSSSGYATMSAGVEMIKQVCNP</sequence>
<dbReference type="AlphaFoldDB" id="A0AAU7RUS9"/>
<dbReference type="RefSeq" id="WP_349958101.1">
    <property type="nucleotide sequence ID" value="NZ_CP157960.1"/>
</dbReference>
<evidence type="ECO:0000256" key="1">
    <source>
        <dbReference type="SAM" id="SignalP"/>
    </source>
</evidence>
<dbReference type="EMBL" id="CP157960">
    <property type="protein sequence ID" value="XBT93967.1"/>
    <property type="molecule type" value="Genomic_DNA"/>
</dbReference>
<keyword evidence="1" id="KW-0732">Signal</keyword>